<dbReference type="Gene3D" id="2.60.40.10">
    <property type="entry name" value="Immunoglobulins"/>
    <property type="match status" value="1"/>
</dbReference>
<keyword evidence="4" id="KW-1133">Transmembrane helix</keyword>
<keyword evidence="1" id="KW-0808">Transferase</keyword>
<feature type="domain" description="Histidine kinase" evidence="5">
    <location>
        <begin position="886"/>
        <end position="979"/>
    </location>
</feature>
<dbReference type="SUPFAM" id="SSF63829">
    <property type="entry name" value="Calcium-dependent phosphotriesterase"/>
    <property type="match status" value="2"/>
</dbReference>
<dbReference type="InterPro" id="IPR013783">
    <property type="entry name" value="Ig-like_fold"/>
</dbReference>
<accession>A0A6G4QS64</accession>
<dbReference type="InterPro" id="IPR005467">
    <property type="entry name" value="His_kinase_dom"/>
</dbReference>
<organism evidence="6">
    <name type="scientific">Caulobacter sp. 602-2</name>
    <dbReference type="NCBI Taxonomy" id="2710887"/>
    <lineage>
        <taxon>Bacteria</taxon>
        <taxon>Pseudomonadati</taxon>
        <taxon>Pseudomonadota</taxon>
        <taxon>Alphaproteobacteria</taxon>
        <taxon>Caulobacterales</taxon>
        <taxon>Caulobacteraceae</taxon>
        <taxon>Caulobacter</taxon>
    </lineage>
</organism>
<keyword evidence="4" id="KW-0812">Transmembrane</keyword>
<keyword evidence="4" id="KW-0472">Membrane</keyword>
<feature type="transmembrane region" description="Helical" evidence="4">
    <location>
        <begin position="740"/>
        <end position="758"/>
    </location>
</feature>
<dbReference type="EMBL" id="JAAKGT010000001">
    <property type="protein sequence ID" value="NGM48333.1"/>
    <property type="molecule type" value="Genomic_DNA"/>
</dbReference>
<evidence type="ECO:0000256" key="2">
    <source>
        <dbReference type="ARBA" id="ARBA00022777"/>
    </source>
</evidence>
<dbReference type="Pfam" id="PF07730">
    <property type="entry name" value="HisKA_3"/>
    <property type="match status" value="1"/>
</dbReference>
<dbReference type="InterPro" id="IPR050482">
    <property type="entry name" value="Sensor_HK_TwoCompSys"/>
</dbReference>
<dbReference type="PANTHER" id="PTHR24421">
    <property type="entry name" value="NITRATE/NITRITE SENSOR PROTEIN NARX-RELATED"/>
    <property type="match status" value="1"/>
</dbReference>
<dbReference type="Gene3D" id="3.30.565.10">
    <property type="entry name" value="Histidine kinase-like ATPase, C-terminal domain"/>
    <property type="match status" value="1"/>
</dbReference>
<evidence type="ECO:0000256" key="4">
    <source>
        <dbReference type="SAM" id="Phobius"/>
    </source>
</evidence>
<proteinExistence type="predicted"/>
<evidence type="ECO:0000313" key="6">
    <source>
        <dbReference type="EMBL" id="NGM48333.1"/>
    </source>
</evidence>
<protein>
    <recommendedName>
        <fullName evidence="5">Histidine kinase domain-containing protein</fullName>
    </recommendedName>
</protein>
<dbReference type="InterPro" id="IPR011712">
    <property type="entry name" value="Sig_transdc_His_kin_sub3_dim/P"/>
</dbReference>
<dbReference type="CDD" id="cd16917">
    <property type="entry name" value="HATPase_UhpB-NarQ-NarX-like"/>
    <property type="match status" value="1"/>
</dbReference>
<dbReference type="InterPro" id="IPR011123">
    <property type="entry name" value="Y_Y_Y"/>
</dbReference>
<gene>
    <name evidence="6" type="ORF">G5B46_01805</name>
</gene>
<dbReference type="InterPro" id="IPR036890">
    <property type="entry name" value="HATPase_C_sf"/>
</dbReference>
<dbReference type="Gene3D" id="2.130.10.10">
    <property type="entry name" value="YVTN repeat-like/Quinoprotein amine dehydrogenase"/>
    <property type="match status" value="2"/>
</dbReference>
<dbReference type="GO" id="GO:0046983">
    <property type="term" value="F:protein dimerization activity"/>
    <property type="evidence" value="ECO:0007669"/>
    <property type="project" value="InterPro"/>
</dbReference>
<dbReference type="InterPro" id="IPR015943">
    <property type="entry name" value="WD40/YVTN_repeat-like_dom_sf"/>
</dbReference>
<dbReference type="GO" id="GO:0000155">
    <property type="term" value="F:phosphorelay sensor kinase activity"/>
    <property type="evidence" value="ECO:0007669"/>
    <property type="project" value="InterPro"/>
</dbReference>
<dbReference type="RefSeq" id="WP_165255544.1">
    <property type="nucleotide sequence ID" value="NZ_JAAKGT010000001.1"/>
</dbReference>
<sequence>MAALFCAAAAFEVAAQPYALSMGQLKHEVWTRDDGAPSVPHAMAETASGLVWIASRDGLFRFDGLAFEPMDAQIDRDKYGHPRKLQIGRDGTVWAWYSKGWLGVFRQGRLQLVEAPPPRGEVVTFTLTPDGAIWAGVAQIGQPFLRYQKGRWERISPNPDRQMLRDALVSADGAFWLGYNKSVLRRAPNGVKFERVDTPLGTGGLLAADADGRVWLVRADGGARLTGPGGRWPAPPSRPFRWTSQDPGWLAAAFDRNGNLWVKGRDFGRVAELVQAEKSAAAAPAYETGERTLMSSPRPSLLYVDRRGTLWYGGPRSLDHFSTPSIVVEPELTAAAKYGDLLMTASSGAVYIGQSDAIYRVDRGQRPVRLFSMTEPRAICEDRDKSIWIAAADRIVRLHGGGRTEFPAPPSETGFYDCGPDSSGRFWLPASTSGMYWRDGRSWRPVPAKDLSATSDPTLMVRDAQGRLWALTDPSTLTRLDGGFAEARSFAATLKGTSGVRSLHATTKGILMSGRDGAALMSTDGPARLTLSQAKPLRYATGLAQTPEGNTWLFGAGGLSRVRTADLEKAFADPAFVMPARTFSYEDGLPNGPNAQNSESMARGGDGRLWLATIDGIAWIDPARLSSNPVAPGVAITSLTSGQNTIKDPANVRLKAGSSDITIGFAAINLAMPRRTQVLYRLEGHDADWVDPGSRRQAFYTNLAPGTYRFQVIAANEDGVWNRTGANLEVSIAPTFLQSIWFKLLIAAVLMLLAWALYSLRVRQVAAAFEARFQVRTAERERIARELHDTLLQGFQSLMLRFQAVANRLSGDDPLRKEIDQALDRADVVLAEGRTRVRDLRNEAARADLAEALSDIVGALGDGDAPPIDLVIEGDARATEPIVGEELLRIAEEAIRNAIAHARASAISVRLTFGRGRLSLSVGDDGVGLPVAVREAGEREGHYGLKGMRERAERIGGRLAISTRPNGGSEVEVQVPAGTAYLDGGPAWYWWRRLVLPGAKPR</sequence>
<comment type="caution">
    <text evidence="6">The sequence shown here is derived from an EMBL/GenBank/DDBJ whole genome shotgun (WGS) entry which is preliminary data.</text>
</comment>
<dbReference type="SUPFAM" id="SSF55874">
    <property type="entry name" value="ATPase domain of HSP90 chaperone/DNA topoisomerase II/histidine kinase"/>
    <property type="match status" value="1"/>
</dbReference>
<evidence type="ECO:0000256" key="1">
    <source>
        <dbReference type="ARBA" id="ARBA00022679"/>
    </source>
</evidence>
<evidence type="ECO:0000256" key="3">
    <source>
        <dbReference type="ARBA" id="ARBA00023012"/>
    </source>
</evidence>
<evidence type="ECO:0000259" key="5">
    <source>
        <dbReference type="PROSITE" id="PS50109"/>
    </source>
</evidence>
<keyword evidence="2" id="KW-0418">Kinase</keyword>
<dbReference type="PROSITE" id="PS50109">
    <property type="entry name" value="HIS_KIN"/>
    <property type="match status" value="1"/>
</dbReference>
<dbReference type="Pfam" id="PF02518">
    <property type="entry name" value="HATPase_c"/>
    <property type="match status" value="1"/>
</dbReference>
<dbReference type="GO" id="GO:0016020">
    <property type="term" value="C:membrane"/>
    <property type="evidence" value="ECO:0007669"/>
    <property type="project" value="InterPro"/>
</dbReference>
<dbReference type="Pfam" id="PF07495">
    <property type="entry name" value="Y_Y_Y"/>
    <property type="match status" value="1"/>
</dbReference>
<name>A0A6G4QS64_9CAUL</name>
<reference evidence="6" key="1">
    <citation type="submission" date="2020-02" db="EMBL/GenBank/DDBJ databases">
        <authorList>
            <person name="Gao J."/>
            <person name="Sun J."/>
        </authorList>
    </citation>
    <scope>NUCLEOTIDE SEQUENCE</scope>
    <source>
        <strain evidence="6">602-2</strain>
    </source>
</reference>
<dbReference type="AlphaFoldDB" id="A0A6G4QS64"/>
<dbReference type="Gene3D" id="1.20.5.1930">
    <property type="match status" value="1"/>
</dbReference>
<dbReference type="InterPro" id="IPR003594">
    <property type="entry name" value="HATPase_dom"/>
</dbReference>
<keyword evidence="3" id="KW-0902">Two-component regulatory system</keyword>
<dbReference type="PANTHER" id="PTHR24421:SF62">
    <property type="entry name" value="SENSORY TRANSDUCTION HISTIDINE KINASE"/>
    <property type="match status" value="1"/>
</dbReference>
<dbReference type="SMART" id="SM00387">
    <property type="entry name" value="HATPase_c"/>
    <property type="match status" value="1"/>
</dbReference>